<feature type="domain" description="Transposase IS116/IS110/IS902 C-terminal" evidence="2">
    <location>
        <begin position="3"/>
        <end position="63"/>
    </location>
</feature>
<dbReference type="Pfam" id="PF02371">
    <property type="entry name" value="Transposase_20"/>
    <property type="match status" value="1"/>
</dbReference>
<name>A0ABS4AFJ9_9PROT</name>
<dbReference type="Proteomes" id="UP000681594">
    <property type="component" value="Unassembled WGS sequence"/>
</dbReference>
<comment type="caution">
    <text evidence="3">The sequence shown here is derived from an EMBL/GenBank/DDBJ whole genome shotgun (WGS) entry which is preliminary data.</text>
</comment>
<accession>A0ABS4AFJ9</accession>
<proteinExistence type="predicted"/>
<protein>
    <submittedName>
        <fullName evidence="3">IS110 family transposase</fullName>
    </submittedName>
</protein>
<evidence type="ECO:0000313" key="3">
    <source>
        <dbReference type="EMBL" id="MBP0445790.1"/>
    </source>
</evidence>
<feature type="region of interest" description="Disordered" evidence="1">
    <location>
        <begin position="104"/>
        <end position="131"/>
    </location>
</feature>
<dbReference type="PANTHER" id="PTHR33055">
    <property type="entry name" value="TRANSPOSASE FOR INSERTION SEQUENCE ELEMENT IS1111A"/>
    <property type="match status" value="1"/>
</dbReference>
<gene>
    <name evidence="3" type="ORF">J8J14_13495</name>
</gene>
<dbReference type="EMBL" id="JAGIZB010000012">
    <property type="protein sequence ID" value="MBP0445790.1"/>
    <property type="molecule type" value="Genomic_DNA"/>
</dbReference>
<evidence type="ECO:0000256" key="1">
    <source>
        <dbReference type="SAM" id="MobiDB-lite"/>
    </source>
</evidence>
<keyword evidence="4" id="KW-1185">Reference proteome</keyword>
<evidence type="ECO:0000313" key="4">
    <source>
        <dbReference type="Proteomes" id="UP000681594"/>
    </source>
</evidence>
<dbReference type="InterPro" id="IPR003346">
    <property type="entry name" value="Transposase_20"/>
</dbReference>
<dbReference type="PANTHER" id="PTHR33055:SF13">
    <property type="entry name" value="TRANSPOSASE"/>
    <property type="match status" value="1"/>
</dbReference>
<feature type="region of interest" description="Disordered" evidence="1">
    <location>
        <begin position="43"/>
        <end position="86"/>
    </location>
</feature>
<dbReference type="InterPro" id="IPR047650">
    <property type="entry name" value="Transpos_IS110"/>
</dbReference>
<reference evidence="3 4" key="1">
    <citation type="submission" date="2021-03" db="EMBL/GenBank/DDBJ databases">
        <authorList>
            <person name="So Y."/>
        </authorList>
    </citation>
    <scope>NUCLEOTIDE SEQUENCE [LARGE SCALE GENOMIC DNA]</scope>
    <source>
        <strain evidence="3 4">SSH11</strain>
    </source>
</reference>
<organism evidence="3 4">
    <name type="scientific">Pararoseomonas baculiformis</name>
    <dbReference type="NCBI Taxonomy" id="2820812"/>
    <lineage>
        <taxon>Bacteria</taxon>
        <taxon>Pseudomonadati</taxon>
        <taxon>Pseudomonadota</taxon>
        <taxon>Alphaproteobacteria</taxon>
        <taxon>Acetobacterales</taxon>
        <taxon>Acetobacteraceae</taxon>
        <taxon>Pararoseomonas</taxon>
    </lineage>
</organism>
<sequence length="131" mass="13507">MVEALQAVRGVSLIVDSALVAEVGDFRRFDNPRQLMAYLGLVPSEHSSGAKRRQGASTKAGKPARAPHARQGRLDLSPAGPGVSADAASLGRIATGGARHCLEGTCAPLRPVPPPAGRRQAAAGCRDGHRA</sequence>
<evidence type="ECO:0000259" key="2">
    <source>
        <dbReference type="Pfam" id="PF02371"/>
    </source>
</evidence>